<dbReference type="RefSeq" id="WP_206980083.1">
    <property type="nucleotide sequence ID" value="NZ_JAFLQZ010000001.1"/>
</dbReference>
<evidence type="ECO:0000256" key="2">
    <source>
        <dbReference type="SAM" id="Phobius"/>
    </source>
</evidence>
<feature type="compositionally biased region" description="Basic and acidic residues" evidence="1">
    <location>
        <begin position="13"/>
        <end position="22"/>
    </location>
</feature>
<feature type="region of interest" description="Disordered" evidence="1">
    <location>
        <begin position="1"/>
        <end position="22"/>
    </location>
</feature>
<keyword evidence="2" id="KW-0812">Transmembrane</keyword>
<reference evidence="3" key="1">
    <citation type="submission" date="2021-03" db="EMBL/GenBank/DDBJ databases">
        <authorList>
            <person name="Kim M.K."/>
        </authorList>
    </citation>
    <scope>NUCLEOTIDE SEQUENCE</scope>
    <source>
        <strain evidence="3">BT186</strain>
    </source>
</reference>
<evidence type="ECO:0000256" key="1">
    <source>
        <dbReference type="SAM" id="MobiDB-lite"/>
    </source>
</evidence>
<keyword evidence="2" id="KW-1133">Transmembrane helix</keyword>
<feature type="transmembrane region" description="Helical" evidence="2">
    <location>
        <begin position="25"/>
        <end position="44"/>
    </location>
</feature>
<evidence type="ECO:0000313" key="3">
    <source>
        <dbReference type="EMBL" id="MBO0356580.1"/>
    </source>
</evidence>
<dbReference type="EMBL" id="JAFLQZ010000001">
    <property type="protein sequence ID" value="MBO0356580.1"/>
    <property type="molecule type" value="Genomic_DNA"/>
</dbReference>
<accession>A0A939ES96</accession>
<dbReference type="AlphaFoldDB" id="A0A939ES96"/>
<comment type="caution">
    <text evidence="3">The sequence shown here is derived from an EMBL/GenBank/DDBJ whole genome shotgun (WGS) entry which is preliminary data.</text>
</comment>
<dbReference type="Proteomes" id="UP000664144">
    <property type="component" value="Unassembled WGS sequence"/>
</dbReference>
<organism evidence="3 4">
    <name type="scientific">Hymenobacter telluris</name>
    <dbReference type="NCBI Taxonomy" id="2816474"/>
    <lineage>
        <taxon>Bacteria</taxon>
        <taxon>Pseudomonadati</taxon>
        <taxon>Bacteroidota</taxon>
        <taxon>Cytophagia</taxon>
        <taxon>Cytophagales</taxon>
        <taxon>Hymenobacteraceae</taxon>
        <taxon>Hymenobacter</taxon>
    </lineage>
</organism>
<protein>
    <submittedName>
        <fullName evidence="3">Uncharacterized protein</fullName>
    </submittedName>
</protein>
<gene>
    <name evidence="3" type="ORF">J0X19_01355</name>
</gene>
<name>A0A939ES96_9BACT</name>
<keyword evidence="2" id="KW-0472">Membrane</keyword>
<keyword evidence="4" id="KW-1185">Reference proteome</keyword>
<evidence type="ECO:0000313" key="4">
    <source>
        <dbReference type="Proteomes" id="UP000664144"/>
    </source>
</evidence>
<proteinExistence type="predicted"/>
<sequence>MALVPGLKRRPRTYSDENPRDPGKWGWYIMAIIAVLWLAYSWFYSK</sequence>